<dbReference type="OrthoDB" id="20872at2759"/>
<dbReference type="SUPFAM" id="SSF48403">
    <property type="entry name" value="Ankyrin repeat"/>
    <property type="match status" value="2"/>
</dbReference>
<keyword evidence="2" id="KW-0040">ANK repeat</keyword>
<dbReference type="AlphaFoldDB" id="A0A1R1PN42"/>
<evidence type="ECO:0000256" key="1">
    <source>
        <dbReference type="ARBA" id="ARBA00022737"/>
    </source>
</evidence>
<feature type="non-terminal residue" evidence="3">
    <location>
        <position position="586"/>
    </location>
</feature>
<accession>A0A1R1PN42</accession>
<dbReference type="Proteomes" id="UP000188320">
    <property type="component" value="Unassembled WGS sequence"/>
</dbReference>
<protein>
    <submittedName>
        <fullName evidence="3">Putative ankyrin repeat protein L25</fullName>
    </submittedName>
</protein>
<proteinExistence type="predicted"/>
<comment type="caution">
    <text evidence="3">The sequence shown here is derived from an EMBL/GenBank/DDBJ whole genome shotgun (WGS) entry which is preliminary data.</text>
</comment>
<name>A0A1R1PN42_ZANCU</name>
<organism evidence="3 4">
    <name type="scientific">Zancudomyces culisetae</name>
    <name type="common">Gut fungus</name>
    <name type="synonym">Smittium culisetae</name>
    <dbReference type="NCBI Taxonomy" id="1213189"/>
    <lineage>
        <taxon>Eukaryota</taxon>
        <taxon>Fungi</taxon>
        <taxon>Fungi incertae sedis</taxon>
        <taxon>Zoopagomycota</taxon>
        <taxon>Kickxellomycotina</taxon>
        <taxon>Harpellomycetes</taxon>
        <taxon>Harpellales</taxon>
        <taxon>Legeriomycetaceae</taxon>
        <taxon>Zancudomyces</taxon>
    </lineage>
</organism>
<evidence type="ECO:0000313" key="3">
    <source>
        <dbReference type="EMBL" id="OMH82379.1"/>
    </source>
</evidence>
<dbReference type="PANTHER" id="PTHR24198:SF165">
    <property type="entry name" value="ANKYRIN REPEAT-CONTAINING PROTEIN-RELATED"/>
    <property type="match status" value="1"/>
</dbReference>
<dbReference type="PANTHER" id="PTHR24198">
    <property type="entry name" value="ANKYRIN REPEAT AND PROTEIN KINASE DOMAIN-CONTAINING PROTEIN"/>
    <property type="match status" value="1"/>
</dbReference>
<dbReference type="EMBL" id="LSSK01000677">
    <property type="protein sequence ID" value="OMH82379.1"/>
    <property type="molecule type" value="Genomic_DNA"/>
</dbReference>
<sequence>MDMKTGSVGSQGIRYACIYNDIDILRLFLEKGAKISQSSGFILAAVCDEHNYNRKLVHELVNVPTNSRNSKNLNEDESVNEKNLEIGSCNVKPPGNTLSFNKIFKFLLERLTISRRQAMIFMQYPELRSFSLDDNEFTGWHIIYCLRRPTGDLTQLVQNKLFELLYYIDYNRLHPHSYLHNQQQQCTNLETVKKDKTSNDSVTRNLAINCMILSDWDYEITNSQMANKYLGMVQLLIDNGLDTNAGHHVVLRTAYKLGDIKWIKHFIKNGARLGKERYAGLNEACQSDNIVVLEQWFENGGVVPKNPKYNGVQIACGLGNFEMLKLLIEKGAELDNPEYNGVKEACELNHVEILNYLIENNATIGRFRNYQLDNAVMVGDIELVRMILEYYTSIDVLVQTQPADLVGKSGSILSLTQTLENNSQYYEHVKTILKNGYIIEPRHLAECLWMAVALRRDEIAKVLCEYSFKPHNETDSTNPNIALGDISRINLAQYYDGFETKKRDLLTEAIKSDNIPLTKLLLLNNFKVENDPHELVQHLNGRNLEMIKLLLEYRPNLSKDPALLYRAVGTDSIEAVGFLLQRYGVV</sequence>
<dbReference type="InterPro" id="IPR036770">
    <property type="entry name" value="Ankyrin_rpt-contain_sf"/>
</dbReference>
<dbReference type="SMART" id="SM00248">
    <property type="entry name" value="ANK"/>
    <property type="match status" value="6"/>
</dbReference>
<evidence type="ECO:0000256" key="2">
    <source>
        <dbReference type="ARBA" id="ARBA00023043"/>
    </source>
</evidence>
<evidence type="ECO:0000313" key="4">
    <source>
        <dbReference type="Proteomes" id="UP000188320"/>
    </source>
</evidence>
<reference evidence="4" key="1">
    <citation type="submission" date="2017-01" db="EMBL/GenBank/DDBJ databases">
        <authorList>
            <person name="Wang Y."/>
            <person name="White M."/>
            <person name="Kvist S."/>
            <person name="Moncalvo J.-M."/>
        </authorList>
    </citation>
    <scope>NUCLEOTIDE SEQUENCE [LARGE SCALE GENOMIC DNA]</scope>
    <source>
        <strain evidence="4">COL-18-3</strain>
    </source>
</reference>
<dbReference type="Gene3D" id="1.25.40.20">
    <property type="entry name" value="Ankyrin repeat-containing domain"/>
    <property type="match status" value="2"/>
</dbReference>
<keyword evidence="4" id="KW-1185">Reference proteome</keyword>
<dbReference type="InterPro" id="IPR002110">
    <property type="entry name" value="Ankyrin_rpt"/>
</dbReference>
<gene>
    <name evidence="3" type="ORF">AX774_g4141</name>
</gene>
<keyword evidence="1" id="KW-0677">Repeat</keyword>